<organism evidence="2 4">
    <name type="scientific">Sphingobium fuliginis (strain ATCC 27551)</name>
    <dbReference type="NCBI Taxonomy" id="336203"/>
    <lineage>
        <taxon>Bacteria</taxon>
        <taxon>Pseudomonadati</taxon>
        <taxon>Pseudomonadota</taxon>
        <taxon>Alphaproteobacteria</taxon>
        <taxon>Sphingomonadales</taxon>
        <taxon>Sphingomonadaceae</taxon>
        <taxon>Sphingobium</taxon>
    </lineage>
</organism>
<reference evidence="2" key="4">
    <citation type="submission" date="2017-10" db="EMBL/GenBank/DDBJ databases">
        <authorList>
            <person name="Banno H."/>
            <person name="Chua N.-H."/>
        </authorList>
    </citation>
    <scope>NUCLEOTIDE SEQUENCE</scope>
    <source>
        <strain evidence="2">OMI</strain>
    </source>
</reference>
<dbReference type="InterPro" id="IPR038765">
    <property type="entry name" value="Papain-like_cys_pep_sf"/>
</dbReference>
<reference evidence="5" key="5">
    <citation type="submission" date="2020-08" db="EMBL/GenBank/DDBJ databases">
        <title>Complete genome sequence of Sphingobium barthaii strain KK22, a high-molecular-weight polycyclic aromatic hydrocarbon-degrading soil bacterium.</title>
        <authorList>
            <person name="Mori J.F."/>
            <person name="Kanaly R.A."/>
        </authorList>
    </citation>
    <scope>NUCLEOTIDE SEQUENCE [LARGE SCALE GENOMIC DNA]</scope>
    <source>
        <strain evidence="5">KK22</strain>
    </source>
</reference>
<feature type="domain" description="Transglutaminase-like" evidence="1">
    <location>
        <begin position="177"/>
        <end position="248"/>
    </location>
</feature>
<dbReference type="Proteomes" id="UP000593663">
    <property type="component" value="Chromosome 1"/>
</dbReference>
<reference evidence="2" key="3">
    <citation type="submission" date="2017-10" db="EMBL/GenBank/DDBJ databases">
        <title>Bioaugmenting a lab-scale membrane bioreactor with Sphingobium fuliginis OMI to degrade 4-tert-butylphenol.</title>
        <authorList>
            <person name="Takada K."/>
            <person name="Shiba T."/>
            <person name="Soda S."/>
            <person name="Inoue D."/>
            <person name="Miyake M."/>
            <person name="Eguchi M."/>
            <person name="Ike M."/>
        </authorList>
    </citation>
    <scope>NUCLEOTIDE SEQUENCE</scope>
    <source>
        <strain evidence="2">OMI</strain>
    </source>
</reference>
<evidence type="ECO:0000313" key="2">
    <source>
        <dbReference type="EMBL" id="GAY23264.1"/>
    </source>
</evidence>
<proteinExistence type="predicted"/>
<dbReference type="AlphaFoldDB" id="A0A292ZK10"/>
<dbReference type="GO" id="GO:0008233">
    <property type="term" value="F:peptidase activity"/>
    <property type="evidence" value="ECO:0007669"/>
    <property type="project" value="UniProtKB-KW"/>
</dbReference>
<dbReference type="EMBL" id="BEWI01000032">
    <property type="protein sequence ID" value="GAY23264.1"/>
    <property type="molecule type" value="Genomic_DNA"/>
</dbReference>
<name>A0A292ZK10_SPHSA</name>
<dbReference type="GO" id="GO:0006508">
    <property type="term" value="P:proteolysis"/>
    <property type="evidence" value="ECO:0007669"/>
    <property type="project" value="UniProtKB-KW"/>
</dbReference>
<dbReference type="EMBL" id="CP060035">
    <property type="protein sequence ID" value="QOT70832.1"/>
    <property type="molecule type" value="Genomic_DNA"/>
</dbReference>
<dbReference type="SMART" id="SM00460">
    <property type="entry name" value="TGc"/>
    <property type="match status" value="1"/>
</dbReference>
<dbReference type="RefSeq" id="WP_025547346.1">
    <property type="nucleotide sequence ID" value="NZ_BATN01000009.1"/>
</dbReference>
<keyword evidence="2" id="KW-0378">Hydrolase</keyword>
<dbReference type="InterPro" id="IPR002931">
    <property type="entry name" value="Transglutaminase-like"/>
</dbReference>
<dbReference type="Gene3D" id="3.10.620.30">
    <property type="match status" value="1"/>
</dbReference>
<reference evidence="2 4" key="1">
    <citation type="journal article" date="2013" name="Biodegradation">
        <title>Occurrence of 4-tert-butylphenol (4-t-BP) biodegradation in an aquatic sample caused by the presence of Spirodela polyrrhiza and isolation of a 4-t-BP-utilizing bacterium.</title>
        <authorList>
            <person name="Ogata Y."/>
            <person name="Toyama T."/>
            <person name="Yu N."/>
            <person name="Wang X."/>
            <person name="Sei K."/>
            <person name="Ike M."/>
        </authorList>
    </citation>
    <scope>NUCLEOTIDE SEQUENCE [LARGE SCALE GENOMIC DNA]</scope>
    <source>
        <strain evidence="2 4">OMI</strain>
    </source>
</reference>
<accession>A0A292ZK10</accession>
<dbReference type="Pfam" id="PF08379">
    <property type="entry name" value="Bact_transglu_N"/>
    <property type="match status" value="1"/>
</dbReference>
<dbReference type="Proteomes" id="UP000221538">
    <property type="component" value="Unassembled WGS sequence"/>
</dbReference>
<sequence length="296" mass="31531">MIYRIRHQTIVHYDAPVQLARLNLRLRPAPWPGQWTSDYHLAVDPAPSSIESRPGAWPVHVARLEIDSPLRRISIDSSFRAGVQGGPAAEARDDDPTVGAVAEAALVARDMGPAGPAHYLHASQRVPLVAEIGDWAADLLVPGRPIVEAAVELARRIKGEFAYVSGATDAATPVAEAFAARHGVCQDFAHVMVAALRWFGLPAAYVSGYLRTDPPPGMARLVGADAMHAWAMLWCGPARGWIGLDPTNGVIAGDGHLFVAMGRDYADVAPMDGLFVGGAGQSVQVMVDVMPEDESA</sequence>
<protein>
    <submittedName>
        <fullName evidence="2">Putative cysteine protease</fullName>
    </submittedName>
    <submittedName>
        <fullName evidence="3">Transglutaminase family protein</fullName>
    </submittedName>
</protein>
<evidence type="ECO:0000313" key="5">
    <source>
        <dbReference type="Proteomes" id="UP000593663"/>
    </source>
</evidence>
<dbReference type="PANTHER" id="PTHR33490:SF7">
    <property type="entry name" value="BLR2979 PROTEIN"/>
    <property type="match status" value="1"/>
</dbReference>
<dbReference type="KEGG" id="sbar:H5V43_11980"/>
<dbReference type="InterPro" id="IPR013589">
    <property type="entry name" value="Bac_transglu_N"/>
</dbReference>
<gene>
    <name evidence="3" type="ORF">H5V43_11980</name>
    <name evidence="2" type="ORF">SFOMI_3831</name>
</gene>
<keyword evidence="2" id="KW-0645">Protease</keyword>
<dbReference type="Pfam" id="PF01841">
    <property type="entry name" value="Transglut_core"/>
    <property type="match status" value="1"/>
</dbReference>
<evidence type="ECO:0000313" key="3">
    <source>
        <dbReference type="EMBL" id="QOT70832.1"/>
    </source>
</evidence>
<evidence type="ECO:0000259" key="1">
    <source>
        <dbReference type="SMART" id="SM00460"/>
    </source>
</evidence>
<reference evidence="2 4" key="2">
    <citation type="journal article" date="2013" name="Environ. Sci. Technol.">
        <title>The 4-tert-butylphenol-utilizing bacterium Sphingobium fuliginis OMI can degrade bisphenols via phenolic ring hydroxylation and meta-cleavage pathway.</title>
        <authorList>
            <person name="Ogata Y."/>
            <person name="Goda S."/>
            <person name="Toyama T."/>
            <person name="Sei K."/>
            <person name="Ike M."/>
        </authorList>
    </citation>
    <scope>NUCLEOTIDE SEQUENCE [LARGE SCALE GENOMIC DNA]</scope>
    <source>
        <strain evidence="2 4">OMI</strain>
    </source>
</reference>
<dbReference type="PANTHER" id="PTHR33490">
    <property type="entry name" value="BLR5614 PROTEIN-RELATED"/>
    <property type="match status" value="1"/>
</dbReference>
<dbReference type="SUPFAM" id="SSF54001">
    <property type="entry name" value="Cysteine proteinases"/>
    <property type="match status" value="1"/>
</dbReference>
<reference evidence="3" key="6">
    <citation type="journal article" date="2021" name="Microbiol. Resour. Announc.">
        <title>Complete Genome Sequence of Sphingobium barthaii KK22, a High-Molecular-Weight Polycyclic Aromatic Hydrocarbon-Degrading Soil Bacterium.</title>
        <authorList>
            <person name="Mori J.F."/>
            <person name="Kanaly R.A."/>
        </authorList>
    </citation>
    <scope>NUCLEOTIDE SEQUENCE</scope>
    <source>
        <strain evidence="3">KK22</strain>
    </source>
</reference>
<evidence type="ECO:0000313" key="4">
    <source>
        <dbReference type="Proteomes" id="UP000221538"/>
    </source>
</evidence>